<gene>
    <name evidence="1" type="ORF">Rumeso_01987</name>
</gene>
<proteinExistence type="predicted"/>
<dbReference type="EMBL" id="AOSK01000044">
    <property type="protein sequence ID" value="EYD76429.1"/>
    <property type="molecule type" value="Genomic_DNA"/>
</dbReference>
<sequence>MLVVEPAAAQSARDDTSKLVSIQGIRSATVAPSGLAYGAVALTNRQQDGDEFVDGPEGSLSFGFGVGDASRTVGLQFSVNLTSLSDGVGESGSLSIKASRRLGGLRVPTYVGLSVDRLAGWGEAEDFDPSTSLAVTMFPRIEVGDESYPLMLTAGVGSDIVDDQSDPGVFLGAGVGLTHNLGASVAWTGETVSLGTVFRVDGLDSMRFGASVDDVFDQEDRRRLVLTATFFVDDLFGR</sequence>
<dbReference type="AlphaFoldDB" id="A0A017HRN8"/>
<evidence type="ECO:0000313" key="1">
    <source>
        <dbReference type="EMBL" id="EYD76429.1"/>
    </source>
</evidence>
<organism evidence="1 2">
    <name type="scientific">Rubellimicrobium mesophilum DSM 19309</name>
    <dbReference type="NCBI Taxonomy" id="442562"/>
    <lineage>
        <taxon>Bacteria</taxon>
        <taxon>Pseudomonadati</taxon>
        <taxon>Pseudomonadota</taxon>
        <taxon>Alphaproteobacteria</taxon>
        <taxon>Rhodobacterales</taxon>
        <taxon>Roseobacteraceae</taxon>
        <taxon>Rubellimicrobium</taxon>
    </lineage>
</organism>
<reference evidence="1 2" key="1">
    <citation type="submission" date="2013-02" db="EMBL/GenBank/DDBJ databases">
        <authorList>
            <person name="Fiebig A."/>
            <person name="Goeker M."/>
            <person name="Klenk H.-P.P."/>
        </authorList>
    </citation>
    <scope>NUCLEOTIDE SEQUENCE [LARGE SCALE GENOMIC DNA]</scope>
    <source>
        <strain evidence="1 2">DSM 19309</strain>
    </source>
</reference>
<name>A0A017HRN8_9RHOB</name>
<keyword evidence="2" id="KW-1185">Reference proteome</keyword>
<protein>
    <submittedName>
        <fullName evidence="1">Uncharacterized protein</fullName>
    </submittedName>
</protein>
<dbReference type="Proteomes" id="UP000019666">
    <property type="component" value="Unassembled WGS sequence"/>
</dbReference>
<accession>A0A017HRN8</accession>
<dbReference type="HOGENOM" id="CLU_989847_0_0_5"/>
<dbReference type="STRING" id="442562.Rumeso_01987"/>
<comment type="caution">
    <text evidence="1">The sequence shown here is derived from an EMBL/GenBank/DDBJ whole genome shotgun (WGS) entry which is preliminary data.</text>
</comment>
<evidence type="ECO:0000313" key="2">
    <source>
        <dbReference type="Proteomes" id="UP000019666"/>
    </source>
</evidence>